<accession>B3Q1T7</accession>
<keyword evidence="5" id="KW-0614">Plasmid</keyword>
<evidence type="ECO:0008006" key="7">
    <source>
        <dbReference type="Google" id="ProtNLM"/>
    </source>
</evidence>
<dbReference type="InterPro" id="IPR038729">
    <property type="entry name" value="Rad50/SbcC_AAA"/>
</dbReference>
<dbReference type="Pfam" id="PF13175">
    <property type="entry name" value="AAA_15"/>
    <property type="match status" value="1"/>
</dbReference>
<dbReference type="Pfam" id="PF13476">
    <property type="entry name" value="AAA_23"/>
    <property type="match status" value="1"/>
</dbReference>
<dbReference type="PANTHER" id="PTHR43581:SF4">
    <property type="entry name" value="ATP_GTP PHOSPHATASE"/>
    <property type="match status" value="1"/>
</dbReference>
<evidence type="ECO:0000313" key="5">
    <source>
        <dbReference type="EMBL" id="ACE93643.1"/>
    </source>
</evidence>
<protein>
    <recommendedName>
        <fullName evidence="7">ATP-dependent endonuclease of OLD family</fullName>
    </recommendedName>
</protein>
<reference evidence="5 6" key="1">
    <citation type="submission" date="2008-04" db="EMBL/GenBank/DDBJ databases">
        <title>Genome diversity and DNA divergence of Rhizobium etli.</title>
        <authorList>
            <person name="Gonzalez V."/>
            <person name="Acosta J.L."/>
            <person name="Santamaria R.I."/>
            <person name="Bustos P."/>
            <person name="Hernandez-Gonzalez I.L."/>
            <person name="Fernandez J.L."/>
            <person name="Diaz R."/>
            <person name="Flores M."/>
            <person name="Mora J."/>
            <person name="Palacios R."/>
            <person name="Davila G."/>
        </authorList>
    </citation>
    <scope>NUCLEOTIDE SEQUENCE [LARGE SCALE GENOMIC DNA]</scope>
    <source>
        <strain evidence="6">CIAT 652</strain>
        <plasmid evidence="6">Plasmid pA</plasmid>
    </source>
</reference>
<feature type="domain" description="Rad50/SbcC-type AAA" evidence="3">
    <location>
        <begin position="6"/>
        <end position="108"/>
    </location>
</feature>
<feature type="region of interest" description="Disordered" evidence="1">
    <location>
        <begin position="594"/>
        <end position="614"/>
    </location>
</feature>
<dbReference type="GO" id="GO:0006302">
    <property type="term" value="P:double-strand break repair"/>
    <property type="evidence" value="ECO:0007669"/>
    <property type="project" value="InterPro"/>
</dbReference>
<dbReference type="CDD" id="cd01026">
    <property type="entry name" value="TOPRIM_OLD"/>
    <property type="match status" value="1"/>
</dbReference>
<feature type="domain" description="OLD protein-like TOPRIM" evidence="4">
    <location>
        <begin position="386"/>
        <end position="440"/>
    </location>
</feature>
<feature type="compositionally biased region" description="Basic and acidic residues" evidence="1">
    <location>
        <begin position="605"/>
        <end position="614"/>
    </location>
</feature>
<dbReference type="Gene3D" id="3.40.50.300">
    <property type="entry name" value="P-loop containing nucleotide triphosphate hydrolases"/>
    <property type="match status" value="1"/>
</dbReference>
<dbReference type="CDD" id="cd00267">
    <property type="entry name" value="ABC_ATPase"/>
    <property type="match status" value="1"/>
</dbReference>
<sequence>MYLSEVSIKDFRVLTDFRLRLNPGINLIVGENNSGKTALVDALRYALSVNSGEWTRVQDRDFRRGARSFSIQLKFEDITARQAAAFVEHLTHETIPGTNNRRSVLYLNYQAEQTTHLVRGARQIRTELRSGANAEGPSVEREARDFLATTYLRPLRDADAELMGGRGSRLAQILGSSERFGEADVVENLLTTIVTANAAIVENDGVSATRERIEEQLRRLDFRTKPLSPLISIMGGTDLEQLDASERKQMFRAILERLQLLIDSQERYQGLGYSNLLFMATELLLLEQEQHDFPLLLIEEPEAHLHPQLQMKFLRALREGFGGQNSSLQSILTTHSPNLASKAPLENVILMAEGKAFSLRKDETRLDAQNYVHLEKFLDVTKSNLFFAKSVMIVEGDGENILLSTFADLLGTPFEDFGVSVVNVGSIAFAPFARIFQRAGMDDPADSGKWLRTRVVCLRDLDLWPEPARIADGNIYGFQETKPGNQQYWESHYAENAQGRLNWIANRKLLAGQNVRVEVADHWTFEYALVRAGLAAEVYRALNGTLDGYDELPADPELRAVAIYKDVATQAGAKTRLAYALTSVLMEKFAPIITPAPDNETPEEADTRRQADQAHTAERRAAFRVALPAYIVRAIDYVTGQEAPAAAA</sequence>
<gene>
    <name evidence="5" type="ordered locus">RHECIAT_PA0000299</name>
</gene>
<evidence type="ECO:0000259" key="3">
    <source>
        <dbReference type="Pfam" id="PF13476"/>
    </source>
</evidence>
<evidence type="ECO:0000256" key="1">
    <source>
        <dbReference type="SAM" id="MobiDB-lite"/>
    </source>
</evidence>
<dbReference type="SUPFAM" id="SSF52540">
    <property type="entry name" value="P-loop containing nucleoside triphosphate hydrolases"/>
    <property type="match status" value="1"/>
</dbReference>
<evidence type="ECO:0000313" key="6">
    <source>
        <dbReference type="Proteomes" id="UP000008817"/>
    </source>
</evidence>
<organism evidence="5 6">
    <name type="scientific">Rhizobium etli (strain CIAT 652)</name>
    <dbReference type="NCBI Taxonomy" id="491916"/>
    <lineage>
        <taxon>Bacteria</taxon>
        <taxon>Pseudomonadati</taxon>
        <taxon>Pseudomonadota</taxon>
        <taxon>Alphaproteobacteria</taxon>
        <taxon>Hyphomicrobiales</taxon>
        <taxon>Rhizobiaceae</taxon>
        <taxon>Rhizobium/Agrobacterium group</taxon>
        <taxon>Rhizobium</taxon>
    </lineage>
</organism>
<dbReference type="EMBL" id="CP001075">
    <property type="protein sequence ID" value="ACE93643.1"/>
    <property type="molecule type" value="Genomic_DNA"/>
</dbReference>
<evidence type="ECO:0000259" key="2">
    <source>
        <dbReference type="Pfam" id="PF13175"/>
    </source>
</evidence>
<dbReference type="InterPro" id="IPR051396">
    <property type="entry name" value="Bact_Antivir_Def_Nuclease"/>
</dbReference>
<dbReference type="InterPro" id="IPR041685">
    <property type="entry name" value="AAA_GajA/Old/RecF-like"/>
</dbReference>
<dbReference type="KEGG" id="rec:RHECIAT_PA0000299"/>
<dbReference type="HOGENOM" id="CLU_021240_1_0_5"/>
<geneLocation type="plasmid" evidence="5 6">
    <name>pA</name>
</geneLocation>
<name>B3Q1T7_RHIE6</name>
<dbReference type="AlphaFoldDB" id="B3Q1T7"/>
<dbReference type="InterPro" id="IPR034139">
    <property type="entry name" value="TOPRIM_OLD"/>
</dbReference>
<dbReference type="Proteomes" id="UP000008817">
    <property type="component" value="Plasmid pA"/>
</dbReference>
<dbReference type="Pfam" id="PF20469">
    <property type="entry name" value="OLD-like_TOPRIM"/>
    <property type="match status" value="1"/>
</dbReference>
<proteinExistence type="predicted"/>
<dbReference type="GO" id="GO:0016887">
    <property type="term" value="F:ATP hydrolysis activity"/>
    <property type="evidence" value="ECO:0007669"/>
    <property type="project" value="InterPro"/>
</dbReference>
<dbReference type="PANTHER" id="PTHR43581">
    <property type="entry name" value="ATP/GTP PHOSPHATASE"/>
    <property type="match status" value="1"/>
</dbReference>
<dbReference type="InterPro" id="IPR027417">
    <property type="entry name" value="P-loop_NTPase"/>
</dbReference>
<feature type="domain" description="Endonuclease GajA/Old nuclease/RecF-like AAA" evidence="2">
    <location>
        <begin position="265"/>
        <end position="340"/>
    </location>
</feature>
<evidence type="ECO:0000259" key="4">
    <source>
        <dbReference type="Pfam" id="PF20469"/>
    </source>
</evidence>